<dbReference type="OrthoDB" id="2426605at2759"/>
<evidence type="ECO:0000313" key="1">
    <source>
        <dbReference type="EMBL" id="KAF9562020.1"/>
    </source>
</evidence>
<evidence type="ECO:0000313" key="2">
    <source>
        <dbReference type="Proteomes" id="UP000780801"/>
    </source>
</evidence>
<feature type="non-terminal residue" evidence="1">
    <location>
        <position position="319"/>
    </location>
</feature>
<dbReference type="Proteomes" id="UP000780801">
    <property type="component" value="Unassembled WGS sequence"/>
</dbReference>
<gene>
    <name evidence="1" type="ORF">BGW38_008998</name>
</gene>
<sequence>TIEKIIEACNSDSWSSAITDTENMLVSWDLRHLKGNLCFELVRLYNKQNSHQLQDSIHNILSLAFYQRCMFGESTLALNHAEPNLVERAFGRIKIIQGHAITTLDEPFVFKAVEVYYSNIDKYFQTATQRRMDLSISASNHGSMFEQYMMSVLKEALDLKPLSDWPHDPPISDLCPALVGKTEIVGWVQSGLQQGITHKSITMEEFMDAHVNHQSTWDNRAVPPFFFPKSNPSGPDLVFFLRIDGTRVVPVFVQLKLHQKSSRFADKDWRSALSTVSAPKIMGHAKGFRKFCPEDIYISLIIAYPTEWTSKLPALRQTT</sequence>
<feature type="non-terminal residue" evidence="1">
    <location>
        <position position="1"/>
    </location>
</feature>
<name>A0A9P6K9A0_9FUNG</name>
<organism evidence="1 2">
    <name type="scientific">Lunasporangiospora selenospora</name>
    <dbReference type="NCBI Taxonomy" id="979761"/>
    <lineage>
        <taxon>Eukaryota</taxon>
        <taxon>Fungi</taxon>
        <taxon>Fungi incertae sedis</taxon>
        <taxon>Mucoromycota</taxon>
        <taxon>Mortierellomycotina</taxon>
        <taxon>Mortierellomycetes</taxon>
        <taxon>Mortierellales</taxon>
        <taxon>Mortierellaceae</taxon>
        <taxon>Lunasporangiospora</taxon>
    </lineage>
</organism>
<comment type="caution">
    <text evidence="1">The sequence shown here is derived from an EMBL/GenBank/DDBJ whole genome shotgun (WGS) entry which is preliminary data.</text>
</comment>
<accession>A0A9P6K9A0</accession>
<proteinExistence type="predicted"/>
<dbReference type="AlphaFoldDB" id="A0A9P6K9A0"/>
<protein>
    <submittedName>
        <fullName evidence="1">Uncharacterized protein</fullName>
    </submittedName>
</protein>
<keyword evidence="2" id="KW-1185">Reference proteome</keyword>
<reference evidence="1" key="1">
    <citation type="journal article" date="2020" name="Fungal Divers.">
        <title>Resolving the Mortierellaceae phylogeny through synthesis of multi-gene phylogenetics and phylogenomics.</title>
        <authorList>
            <person name="Vandepol N."/>
            <person name="Liber J."/>
            <person name="Desiro A."/>
            <person name="Na H."/>
            <person name="Kennedy M."/>
            <person name="Barry K."/>
            <person name="Grigoriev I.V."/>
            <person name="Miller A.N."/>
            <person name="O'Donnell K."/>
            <person name="Stajich J.E."/>
            <person name="Bonito G."/>
        </authorList>
    </citation>
    <scope>NUCLEOTIDE SEQUENCE</scope>
    <source>
        <strain evidence="1">KOD1015</strain>
    </source>
</reference>
<dbReference type="EMBL" id="JAABOA010006412">
    <property type="protein sequence ID" value="KAF9562020.1"/>
    <property type="molecule type" value="Genomic_DNA"/>
</dbReference>